<evidence type="ECO:0000256" key="2">
    <source>
        <dbReference type="ARBA" id="ARBA00022723"/>
    </source>
</evidence>
<dbReference type="InterPro" id="IPR050457">
    <property type="entry name" value="ZnFinger_BTB_dom_contain"/>
</dbReference>
<protein>
    <recommendedName>
        <fullName evidence="11">BTB domain-containing protein</fullName>
    </recommendedName>
</protein>
<feature type="compositionally biased region" description="Low complexity" evidence="10">
    <location>
        <begin position="422"/>
        <end position="438"/>
    </location>
</feature>
<dbReference type="AlphaFoldDB" id="A0A9Q1F7R1"/>
<gene>
    <name evidence="12" type="ORF">SKAU_G00239450</name>
</gene>
<feature type="compositionally biased region" description="Basic residues" evidence="10">
    <location>
        <begin position="365"/>
        <end position="374"/>
    </location>
</feature>
<proteinExistence type="predicted"/>
<evidence type="ECO:0000256" key="3">
    <source>
        <dbReference type="ARBA" id="ARBA00022737"/>
    </source>
</evidence>
<keyword evidence="5" id="KW-0862">Zinc</keyword>
<dbReference type="Gene3D" id="1.10.340.70">
    <property type="match status" value="1"/>
</dbReference>
<evidence type="ECO:0000256" key="7">
    <source>
        <dbReference type="ARBA" id="ARBA00023125"/>
    </source>
</evidence>
<feature type="compositionally biased region" description="Polar residues" evidence="10">
    <location>
        <begin position="337"/>
        <end position="354"/>
    </location>
</feature>
<keyword evidence="13" id="KW-1185">Reference proteome</keyword>
<keyword evidence="3" id="KW-0677">Repeat</keyword>
<dbReference type="Pfam" id="PF00651">
    <property type="entry name" value="BTB"/>
    <property type="match status" value="1"/>
</dbReference>
<dbReference type="InterPro" id="IPR011333">
    <property type="entry name" value="SKP1/BTB/POZ_sf"/>
</dbReference>
<feature type="region of interest" description="Disordered" evidence="10">
    <location>
        <begin position="647"/>
        <end position="704"/>
    </location>
</feature>
<accession>A0A9Q1F7R1</accession>
<evidence type="ECO:0000256" key="4">
    <source>
        <dbReference type="ARBA" id="ARBA00022771"/>
    </source>
</evidence>
<dbReference type="PANTHER" id="PTHR46105:SF5">
    <property type="entry name" value="ZINC FINGER AND BTB DOMAIN-CONTAINING PROTEIN 44 ISOFORM X1"/>
    <property type="match status" value="1"/>
</dbReference>
<dbReference type="Proteomes" id="UP001152622">
    <property type="component" value="Chromosome 8"/>
</dbReference>
<keyword evidence="6" id="KW-0805">Transcription regulation</keyword>
<dbReference type="InterPro" id="IPR000210">
    <property type="entry name" value="BTB/POZ_dom"/>
</dbReference>
<keyword evidence="7" id="KW-0238">DNA-binding</keyword>
<name>A0A9Q1F7R1_SYNKA</name>
<feature type="region of interest" description="Disordered" evidence="10">
    <location>
        <begin position="551"/>
        <end position="635"/>
    </location>
</feature>
<evidence type="ECO:0000256" key="9">
    <source>
        <dbReference type="ARBA" id="ARBA00023242"/>
    </source>
</evidence>
<keyword evidence="8" id="KW-0804">Transcription</keyword>
<reference evidence="12" key="1">
    <citation type="journal article" date="2023" name="Science">
        <title>Genome structures resolve the early diversification of teleost fishes.</title>
        <authorList>
            <person name="Parey E."/>
            <person name="Louis A."/>
            <person name="Montfort J."/>
            <person name="Bouchez O."/>
            <person name="Roques C."/>
            <person name="Iampietro C."/>
            <person name="Lluch J."/>
            <person name="Castinel A."/>
            <person name="Donnadieu C."/>
            <person name="Desvignes T."/>
            <person name="Floi Bucao C."/>
            <person name="Jouanno E."/>
            <person name="Wen M."/>
            <person name="Mejri S."/>
            <person name="Dirks R."/>
            <person name="Jansen H."/>
            <person name="Henkel C."/>
            <person name="Chen W.J."/>
            <person name="Zahm M."/>
            <person name="Cabau C."/>
            <person name="Klopp C."/>
            <person name="Thompson A.W."/>
            <person name="Robinson-Rechavi M."/>
            <person name="Braasch I."/>
            <person name="Lecointre G."/>
            <person name="Bobe J."/>
            <person name="Postlethwait J.H."/>
            <person name="Berthelot C."/>
            <person name="Roest Crollius H."/>
            <person name="Guiguen Y."/>
        </authorList>
    </citation>
    <scope>NUCLEOTIDE SEQUENCE</scope>
    <source>
        <strain evidence="12">WJC10195</strain>
    </source>
</reference>
<dbReference type="GO" id="GO:0000981">
    <property type="term" value="F:DNA-binding transcription factor activity, RNA polymerase II-specific"/>
    <property type="evidence" value="ECO:0007669"/>
    <property type="project" value="TreeGrafter"/>
</dbReference>
<dbReference type="SUPFAM" id="SSF54695">
    <property type="entry name" value="POZ domain"/>
    <property type="match status" value="1"/>
</dbReference>
<dbReference type="GO" id="GO:0005634">
    <property type="term" value="C:nucleus"/>
    <property type="evidence" value="ECO:0007669"/>
    <property type="project" value="UniProtKB-SubCell"/>
</dbReference>
<dbReference type="Pfam" id="PF17921">
    <property type="entry name" value="Integrase_H2C2"/>
    <property type="match status" value="1"/>
</dbReference>
<feature type="region of interest" description="Disordered" evidence="10">
    <location>
        <begin position="312"/>
        <end position="475"/>
    </location>
</feature>
<dbReference type="GO" id="GO:0008270">
    <property type="term" value="F:zinc ion binding"/>
    <property type="evidence" value="ECO:0007669"/>
    <property type="project" value="UniProtKB-KW"/>
</dbReference>
<keyword evidence="9" id="KW-0539">Nucleus</keyword>
<feature type="domain" description="BTB" evidence="11">
    <location>
        <begin position="170"/>
        <end position="238"/>
    </location>
</feature>
<evidence type="ECO:0000256" key="10">
    <source>
        <dbReference type="SAM" id="MobiDB-lite"/>
    </source>
</evidence>
<evidence type="ECO:0000256" key="1">
    <source>
        <dbReference type="ARBA" id="ARBA00004123"/>
    </source>
</evidence>
<dbReference type="OrthoDB" id="6425912at2759"/>
<keyword evidence="2" id="KW-0479">Metal-binding</keyword>
<dbReference type="PANTHER" id="PTHR46105">
    <property type="entry name" value="AGAP004733-PA"/>
    <property type="match status" value="1"/>
</dbReference>
<evidence type="ECO:0000256" key="6">
    <source>
        <dbReference type="ARBA" id="ARBA00023015"/>
    </source>
</evidence>
<feature type="compositionally biased region" description="Low complexity" evidence="10">
    <location>
        <begin position="670"/>
        <end position="681"/>
    </location>
</feature>
<dbReference type="SMART" id="SM00225">
    <property type="entry name" value="BTB"/>
    <property type="match status" value="1"/>
</dbReference>
<dbReference type="EMBL" id="JAINUF010000008">
    <property type="protein sequence ID" value="KAJ8352469.1"/>
    <property type="molecule type" value="Genomic_DNA"/>
</dbReference>
<dbReference type="InterPro" id="IPR041588">
    <property type="entry name" value="Integrase_H2C2"/>
</dbReference>
<organism evidence="12 13">
    <name type="scientific">Synaphobranchus kaupii</name>
    <name type="common">Kaup's arrowtooth eel</name>
    <dbReference type="NCBI Taxonomy" id="118154"/>
    <lineage>
        <taxon>Eukaryota</taxon>
        <taxon>Metazoa</taxon>
        <taxon>Chordata</taxon>
        <taxon>Craniata</taxon>
        <taxon>Vertebrata</taxon>
        <taxon>Euteleostomi</taxon>
        <taxon>Actinopterygii</taxon>
        <taxon>Neopterygii</taxon>
        <taxon>Teleostei</taxon>
        <taxon>Anguilliformes</taxon>
        <taxon>Synaphobranchidae</taxon>
        <taxon>Synaphobranchus</taxon>
    </lineage>
</organism>
<comment type="subcellular location">
    <subcellularLocation>
        <location evidence="1">Nucleus</location>
    </subcellularLocation>
</comment>
<keyword evidence="4" id="KW-0863">Zinc-finger</keyword>
<feature type="compositionally biased region" description="Basic and acidic residues" evidence="10">
    <location>
        <begin position="581"/>
        <end position="593"/>
    </location>
</feature>
<dbReference type="Gene3D" id="3.30.710.10">
    <property type="entry name" value="Potassium Channel Kv1.1, Chain A"/>
    <property type="match status" value="1"/>
</dbReference>
<evidence type="ECO:0000256" key="8">
    <source>
        <dbReference type="ARBA" id="ARBA00023163"/>
    </source>
</evidence>
<evidence type="ECO:0000313" key="13">
    <source>
        <dbReference type="Proteomes" id="UP001152622"/>
    </source>
</evidence>
<evidence type="ECO:0000256" key="5">
    <source>
        <dbReference type="ARBA" id="ARBA00022833"/>
    </source>
</evidence>
<evidence type="ECO:0000259" key="11">
    <source>
        <dbReference type="PROSITE" id="PS50097"/>
    </source>
</evidence>
<sequence length="775" mass="85678">MAGDRIYNAHYVNDDTFGNKHLLGRKQELAQDLSILDAMKGSASTSVAASSPYFEIIDGVLYRKKLERGNANYREVLDKDRRLNAIATFHQKGKRHHTLEDTYRFVAENYWWEGMYFHIQEYVLRCQECQAQKERCKQAQPEPCVSRTLASHGNSVLRKLRGQQEAGLFCDIILKTGSRSFPAHRAVLAAVSEYFQEIFTEMDAVPGLQADIDLTGFSEELFLPLLEFSYSSTLSVQAESLGEVSALARHFRMWAAVEACSALQSKHRAGRGRGRAAAACPRPRTASLEITNGQQEHPAGLVVLHKKTKLSRSFTQAEEPVRTSQKRPPPQEHALTASINPPESLSPGGPSTRSRLGVNGLSPAHLHHSPSHRLKLMDFKSPSSKPKESPRSHASSPAVGAVRQPGRVLRSNASPHKMHPQGAGSLSRAARSPAPSSSEQRLSLAEAGLGPGPSLGSGVSQVKEEQVEEEVASPSVQEKYRLLSVLGLQRKSLLPDPVQPAGWQQKQRLRKLKVHSYALTAPRTSRPAPTTRFPDNSRNTSTLLARVIKAEPPEPVPVEEEGLKRRDGHGRSVTNRPLLPQRRELRRSVRIRDAPLQGLPRLRARKVEPGSRAPRRKPVRVKREPVLGKRRSKPPMKLLDPGFLFEFCRPPPGPEEGGGERGHLPDPFDQEAAAQGQEHGASCSPLLESTRRARWKGRPPVTSHTLCPVQGQVPELRLPNNAPNTPHLRESNGPALCAARPSSGRETFRATSEPTTKTLQMPHMYLSRLKCASVT</sequence>
<dbReference type="PROSITE" id="PS50097">
    <property type="entry name" value="BTB"/>
    <property type="match status" value="1"/>
</dbReference>
<evidence type="ECO:0000313" key="12">
    <source>
        <dbReference type="EMBL" id="KAJ8352469.1"/>
    </source>
</evidence>
<comment type="caution">
    <text evidence="12">The sequence shown here is derived from an EMBL/GenBank/DDBJ whole genome shotgun (WGS) entry which is preliminary data.</text>
</comment>
<dbReference type="GO" id="GO:0000978">
    <property type="term" value="F:RNA polymerase II cis-regulatory region sequence-specific DNA binding"/>
    <property type="evidence" value="ECO:0007669"/>
    <property type="project" value="TreeGrafter"/>
</dbReference>